<evidence type="ECO:0000256" key="2">
    <source>
        <dbReference type="ARBA" id="ARBA00022448"/>
    </source>
</evidence>
<feature type="transmembrane region" description="Helical" evidence="6">
    <location>
        <begin position="73"/>
        <end position="97"/>
    </location>
</feature>
<dbReference type="STRING" id="1036612.A0A1L9TEV4"/>
<evidence type="ECO:0000313" key="7">
    <source>
        <dbReference type="EMBL" id="OJJ57948.1"/>
    </source>
</evidence>
<protein>
    <recommendedName>
        <fullName evidence="9">Amino acid permease/ SLC12A domain-containing protein</fullName>
    </recommendedName>
</protein>
<feature type="transmembrane region" description="Helical" evidence="6">
    <location>
        <begin position="117"/>
        <end position="135"/>
    </location>
</feature>
<dbReference type="OrthoDB" id="2417308at2759"/>
<dbReference type="RefSeq" id="XP_040701754.1">
    <property type="nucleotide sequence ID" value="XM_040842275.1"/>
</dbReference>
<proteinExistence type="predicted"/>
<feature type="transmembrane region" description="Helical" evidence="6">
    <location>
        <begin position="22"/>
        <end position="43"/>
    </location>
</feature>
<dbReference type="GO" id="GO:0022857">
    <property type="term" value="F:transmembrane transporter activity"/>
    <property type="evidence" value="ECO:0007669"/>
    <property type="project" value="InterPro"/>
</dbReference>
<dbReference type="EMBL" id="KV878587">
    <property type="protein sequence ID" value="OJJ57948.1"/>
    <property type="molecule type" value="Genomic_DNA"/>
</dbReference>
<evidence type="ECO:0000256" key="4">
    <source>
        <dbReference type="ARBA" id="ARBA00022989"/>
    </source>
</evidence>
<feature type="transmembrane region" description="Helical" evidence="6">
    <location>
        <begin position="328"/>
        <end position="348"/>
    </location>
</feature>
<comment type="subcellular location">
    <subcellularLocation>
        <location evidence="1">Membrane</location>
        <topology evidence="1">Multi-pass membrane protein</topology>
    </subcellularLocation>
</comment>
<dbReference type="Pfam" id="PF13520">
    <property type="entry name" value="AA_permease_2"/>
    <property type="match status" value="1"/>
</dbReference>
<keyword evidence="2" id="KW-0813">Transport</keyword>
<evidence type="ECO:0008006" key="9">
    <source>
        <dbReference type="Google" id="ProtNLM"/>
    </source>
</evidence>
<keyword evidence="4 6" id="KW-1133">Transmembrane helix</keyword>
<keyword evidence="3 6" id="KW-0812">Transmembrane</keyword>
<evidence type="ECO:0000256" key="6">
    <source>
        <dbReference type="SAM" id="Phobius"/>
    </source>
</evidence>
<feature type="transmembrane region" description="Helical" evidence="6">
    <location>
        <begin position="397"/>
        <end position="418"/>
    </location>
</feature>
<organism evidence="7 8">
    <name type="scientific">Aspergillus sydowii CBS 593.65</name>
    <dbReference type="NCBI Taxonomy" id="1036612"/>
    <lineage>
        <taxon>Eukaryota</taxon>
        <taxon>Fungi</taxon>
        <taxon>Dikarya</taxon>
        <taxon>Ascomycota</taxon>
        <taxon>Pezizomycotina</taxon>
        <taxon>Eurotiomycetes</taxon>
        <taxon>Eurotiomycetidae</taxon>
        <taxon>Eurotiales</taxon>
        <taxon>Aspergillaceae</taxon>
        <taxon>Aspergillus</taxon>
        <taxon>Aspergillus subgen. Nidulantes</taxon>
    </lineage>
</organism>
<dbReference type="Gene3D" id="1.20.1740.10">
    <property type="entry name" value="Amino acid/polyamine transporter I"/>
    <property type="match status" value="1"/>
</dbReference>
<feature type="transmembrane region" description="Helical" evidence="6">
    <location>
        <begin position="268"/>
        <end position="290"/>
    </location>
</feature>
<feature type="transmembrane region" description="Helical" evidence="6">
    <location>
        <begin position="354"/>
        <end position="376"/>
    </location>
</feature>
<evidence type="ECO:0000256" key="5">
    <source>
        <dbReference type="ARBA" id="ARBA00023136"/>
    </source>
</evidence>
<accession>A0A1L9TEV4</accession>
<dbReference type="PANTHER" id="PTHR45649:SF14">
    <property type="entry name" value="GABA PERMEASE"/>
    <property type="match status" value="1"/>
</dbReference>
<dbReference type="PIRSF" id="PIRSF006060">
    <property type="entry name" value="AA_transporter"/>
    <property type="match status" value="1"/>
</dbReference>
<feature type="transmembrane region" description="Helical" evidence="6">
    <location>
        <begin position="142"/>
        <end position="166"/>
    </location>
</feature>
<gene>
    <name evidence="7" type="ORF">ASPSYDRAFT_153361</name>
</gene>
<keyword evidence="8" id="KW-1185">Reference proteome</keyword>
<feature type="transmembrane region" description="Helical" evidence="6">
    <location>
        <begin position="430"/>
        <end position="448"/>
    </location>
</feature>
<dbReference type="GeneID" id="63758348"/>
<name>A0A1L9TEV4_9EURO</name>
<dbReference type="VEuPathDB" id="FungiDB:ASPSYDRAFT_153361"/>
<dbReference type="InterPro" id="IPR002293">
    <property type="entry name" value="AA/rel_permease1"/>
</dbReference>
<evidence type="ECO:0000256" key="3">
    <source>
        <dbReference type="ARBA" id="ARBA00022692"/>
    </source>
</evidence>
<feature type="transmembrane region" description="Helical" evidence="6">
    <location>
        <begin position="225"/>
        <end position="248"/>
    </location>
</feature>
<evidence type="ECO:0000256" key="1">
    <source>
        <dbReference type="ARBA" id="ARBA00004141"/>
    </source>
</evidence>
<dbReference type="PANTHER" id="PTHR45649">
    <property type="entry name" value="AMINO-ACID PERMEASE BAT1"/>
    <property type="match status" value="1"/>
</dbReference>
<reference evidence="8" key="1">
    <citation type="journal article" date="2017" name="Genome Biol.">
        <title>Comparative genomics reveals high biological diversity and specific adaptations in the industrially and medically important fungal genus Aspergillus.</title>
        <authorList>
            <person name="de Vries R.P."/>
            <person name="Riley R."/>
            <person name="Wiebenga A."/>
            <person name="Aguilar-Osorio G."/>
            <person name="Amillis S."/>
            <person name="Uchima C.A."/>
            <person name="Anderluh G."/>
            <person name="Asadollahi M."/>
            <person name="Askin M."/>
            <person name="Barry K."/>
            <person name="Battaglia E."/>
            <person name="Bayram O."/>
            <person name="Benocci T."/>
            <person name="Braus-Stromeyer S.A."/>
            <person name="Caldana C."/>
            <person name="Canovas D."/>
            <person name="Cerqueira G.C."/>
            <person name="Chen F."/>
            <person name="Chen W."/>
            <person name="Choi C."/>
            <person name="Clum A."/>
            <person name="Dos Santos R.A."/>
            <person name="Damasio A.R."/>
            <person name="Diallinas G."/>
            <person name="Emri T."/>
            <person name="Fekete E."/>
            <person name="Flipphi M."/>
            <person name="Freyberg S."/>
            <person name="Gallo A."/>
            <person name="Gournas C."/>
            <person name="Habgood R."/>
            <person name="Hainaut M."/>
            <person name="Harispe M.L."/>
            <person name="Henrissat B."/>
            <person name="Hilden K.S."/>
            <person name="Hope R."/>
            <person name="Hossain A."/>
            <person name="Karabika E."/>
            <person name="Karaffa L."/>
            <person name="Karanyi Z."/>
            <person name="Krasevec N."/>
            <person name="Kuo A."/>
            <person name="Kusch H."/>
            <person name="LaButti K."/>
            <person name="Lagendijk E.L."/>
            <person name="Lapidus A."/>
            <person name="Levasseur A."/>
            <person name="Lindquist E."/>
            <person name="Lipzen A."/>
            <person name="Logrieco A.F."/>
            <person name="MacCabe A."/>
            <person name="Maekelae M.R."/>
            <person name="Malavazi I."/>
            <person name="Melin P."/>
            <person name="Meyer V."/>
            <person name="Mielnichuk N."/>
            <person name="Miskei M."/>
            <person name="Molnar A.P."/>
            <person name="Mule G."/>
            <person name="Ngan C.Y."/>
            <person name="Orejas M."/>
            <person name="Orosz E."/>
            <person name="Ouedraogo J.P."/>
            <person name="Overkamp K.M."/>
            <person name="Park H.-S."/>
            <person name="Perrone G."/>
            <person name="Piumi F."/>
            <person name="Punt P.J."/>
            <person name="Ram A.F."/>
            <person name="Ramon A."/>
            <person name="Rauscher S."/>
            <person name="Record E."/>
            <person name="Riano-Pachon D.M."/>
            <person name="Robert V."/>
            <person name="Roehrig J."/>
            <person name="Ruller R."/>
            <person name="Salamov A."/>
            <person name="Salih N.S."/>
            <person name="Samson R.A."/>
            <person name="Sandor E."/>
            <person name="Sanguinetti M."/>
            <person name="Schuetze T."/>
            <person name="Sepcic K."/>
            <person name="Shelest E."/>
            <person name="Sherlock G."/>
            <person name="Sophianopoulou V."/>
            <person name="Squina F.M."/>
            <person name="Sun H."/>
            <person name="Susca A."/>
            <person name="Todd R.B."/>
            <person name="Tsang A."/>
            <person name="Unkles S.E."/>
            <person name="van de Wiele N."/>
            <person name="van Rossen-Uffink D."/>
            <person name="Oliveira J.V."/>
            <person name="Vesth T.C."/>
            <person name="Visser J."/>
            <person name="Yu J.-H."/>
            <person name="Zhou M."/>
            <person name="Andersen M.R."/>
            <person name="Archer D.B."/>
            <person name="Baker S.E."/>
            <person name="Benoit I."/>
            <person name="Brakhage A.A."/>
            <person name="Braus G.H."/>
            <person name="Fischer R."/>
            <person name="Frisvad J.C."/>
            <person name="Goldman G.H."/>
            <person name="Houbraken J."/>
            <person name="Oakley B."/>
            <person name="Pocsi I."/>
            <person name="Scazzocchio C."/>
            <person name="Seiboth B."/>
            <person name="vanKuyk P.A."/>
            <person name="Wortman J."/>
            <person name="Dyer P.S."/>
            <person name="Grigoriev I.V."/>
        </authorList>
    </citation>
    <scope>NUCLEOTIDE SEQUENCE [LARGE SCALE GENOMIC DNA]</scope>
    <source>
        <strain evidence="8">CBS 593.65</strain>
    </source>
</reference>
<keyword evidence="5 6" id="KW-0472">Membrane</keyword>
<sequence length="458" mass="50709">MTSWTCNIILFDTVFDIGGPMMLIYSTQVACFIVTIGQSLLMASLAEMCSIWPYAGGQQVFTQKLAPHSARRFLSYLVGWILFLGETATAASCTMNSVQVIVGVVQITYANWEATRWLEWLIYTGLTVFALLLSLSQRHLPGLALIGGFIVIAGGIAWVISFLAMAPKHSAEFVFTEFINNSGYESRGWVGIMSFYTPMYALYGTDGILHVTEEMKNPERDAPRAMLWAMIISGTSMFISGIVMGFCAGDWEAYMQTDIPYVTWFVDIYHSTAGGITLVVIILIVINFLITVGLNTAASRLAWGMARDNALPFSSVFVRINPKVQTPVNTILLTAAAQLVIGLVVFGSNYAFQVIISICLVAIQLGYLIPTLLVVIRGRKLLPTPRAFDLGVAGWPINIFSVCWCLLVIVMLFFPLYIPVNGANIYNMNWAIVLIAGVILVVFIDWVLRARHHYYYGN</sequence>
<feature type="transmembrane region" description="Helical" evidence="6">
    <location>
        <begin position="186"/>
        <end position="204"/>
    </location>
</feature>
<dbReference type="Proteomes" id="UP000184356">
    <property type="component" value="Unassembled WGS sequence"/>
</dbReference>
<dbReference type="AlphaFoldDB" id="A0A1L9TEV4"/>
<evidence type="ECO:0000313" key="8">
    <source>
        <dbReference type="Proteomes" id="UP000184356"/>
    </source>
</evidence>
<dbReference type="GO" id="GO:0016020">
    <property type="term" value="C:membrane"/>
    <property type="evidence" value="ECO:0007669"/>
    <property type="project" value="UniProtKB-SubCell"/>
</dbReference>